<organism evidence="4 5">
    <name type="scientific">Vibrio quintilis</name>
    <dbReference type="NCBI Taxonomy" id="1117707"/>
    <lineage>
        <taxon>Bacteria</taxon>
        <taxon>Pseudomonadati</taxon>
        <taxon>Pseudomonadota</taxon>
        <taxon>Gammaproteobacteria</taxon>
        <taxon>Vibrionales</taxon>
        <taxon>Vibrionaceae</taxon>
        <taxon>Vibrio</taxon>
    </lineage>
</organism>
<proteinExistence type="inferred from homology"/>
<dbReference type="InterPro" id="IPR000182">
    <property type="entry name" value="GNAT_dom"/>
</dbReference>
<dbReference type="EMBL" id="FRFG01000047">
    <property type="protein sequence ID" value="SHO57720.1"/>
    <property type="molecule type" value="Genomic_DNA"/>
</dbReference>
<dbReference type="PROSITE" id="PS51186">
    <property type="entry name" value="GNAT"/>
    <property type="match status" value="1"/>
</dbReference>
<evidence type="ECO:0000259" key="3">
    <source>
        <dbReference type="PROSITE" id="PS51186"/>
    </source>
</evidence>
<accession>A0A1M7YYM1</accession>
<dbReference type="InterPro" id="IPR016181">
    <property type="entry name" value="Acyl_CoA_acyltransferase"/>
</dbReference>
<evidence type="ECO:0000313" key="5">
    <source>
        <dbReference type="Proteomes" id="UP000184600"/>
    </source>
</evidence>
<keyword evidence="4" id="KW-0012">Acyltransferase</keyword>
<keyword evidence="5" id="KW-1185">Reference proteome</keyword>
<dbReference type="Proteomes" id="UP000184600">
    <property type="component" value="Unassembled WGS sequence"/>
</dbReference>
<protein>
    <recommendedName>
        <fullName evidence="2">Protein ElaA</fullName>
    </recommendedName>
</protein>
<dbReference type="GO" id="GO:0016747">
    <property type="term" value="F:acyltransferase activity, transferring groups other than amino-acyl groups"/>
    <property type="evidence" value="ECO:0007669"/>
    <property type="project" value="InterPro"/>
</dbReference>
<evidence type="ECO:0000256" key="1">
    <source>
        <dbReference type="ARBA" id="ARBA00009623"/>
    </source>
</evidence>
<evidence type="ECO:0000256" key="2">
    <source>
        <dbReference type="ARBA" id="ARBA00072224"/>
    </source>
</evidence>
<dbReference type="STRING" id="1117707.VQ7734_03490"/>
<keyword evidence="4" id="KW-0808">Transferase</keyword>
<dbReference type="SUPFAM" id="SSF55729">
    <property type="entry name" value="Acyl-CoA N-acyltransferases (Nat)"/>
    <property type="match status" value="1"/>
</dbReference>
<evidence type="ECO:0000313" key="4">
    <source>
        <dbReference type="EMBL" id="SHO57720.1"/>
    </source>
</evidence>
<gene>
    <name evidence="4" type="ORF">VQ7734_03490</name>
</gene>
<reference evidence="5" key="1">
    <citation type="submission" date="2016-12" db="EMBL/GenBank/DDBJ databases">
        <authorList>
            <person name="Rodrigo-Torres L."/>
            <person name="Arahal R.D."/>
            <person name="Lucena T."/>
        </authorList>
    </citation>
    <scope>NUCLEOTIDE SEQUENCE [LARGE SCALE GENOMIC DNA]</scope>
</reference>
<dbReference type="FunFam" id="3.40.630.30:FF:000035">
    <property type="entry name" value="GNAT family N-acetyltransferase"/>
    <property type="match status" value="1"/>
</dbReference>
<comment type="similarity">
    <text evidence="1">Belongs to the UPF0039 (ElaA) family.</text>
</comment>
<dbReference type="AlphaFoldDB" id="A0A1M7YYM1"/>
<dbReference type="Gene3D" id="3.40.630.30">
    <property type="match status" value="1"/>
</dbReference>
<feature type="domain" description="N-acetyltransferase" evidence="3">
    <location>
        <begin position="21"/>
        <end position="163"/>
    </location>
</feature>
<name>A0A1M7YYM1_9VIBR</name>
<dbReference type="Pfam" id="PF13673">
    <property type="entry name" value="Acetyltransf_10"/>
    <property type="match status" value="1"/>
</dbReference>
<sequence>MLNSAYLTLSNEDTMITWQFLPFSQLTTTQLYQLLKLRVDIFVVEQTCPYPELDDKDHQPGVHHLLGYQDDQLIACARLLPKGLSYPSVSIGRVAILETKRGGTGHQLMAQALKHCESLWPGETIEIGAQKHLADFYGKHGFVQTSSMYLEDDIPHIDMKLKK</sequence>